<name>A0AB39TVE1_9ACTN</name>
<proteinExistence type="predicted"/>
<reference evidence="1" key="1">
    <citation type="submission" date="2024-07" db="EMBL/GenBank/DDBJ databases">
        <authorList>
            <person name="Yu S.T."/>
        </authorList>
    </citation>
    <scope>NUCLEOTIDE SEQUENCE</scope>
    <source>
        <strain evidence="1">Y1</strain>
    </source>
</reference>
<gene>
    <name evidence="1" type="ORF">AB2U05_34000</name>
</gene>
<protein>
    <submittedName>
        <fullName evidence="1">Uncharacterized protein</fullName>
    </submittedName>
</protein>
<organism evidence="1">
    <name type="scientific">Streptomyces sp. Y1</name>
    <dbReference type="NCBI Taxonomy" id="3238634"/>
    <lineage>
        <taxon>Bacteria</taxon>
        <taxon>Bacillati</taxon>
        <taxon>Actinomycetota</taxon>
        <taxon>Actinomycetes</taxon>
        <taxon>Kitasatosporales</taxon>
        <taxon>Streptomycetaceae</taxon>
        <taxon>Streptomyces</taxon>
    </lineage>
</organism>
<dbReference type="EMBL" id="CP163445">
    <property type="protein sequence ID" value="XDQ83167.1"/>
    <property type="molecule type" value="Genomic_DNA"/>
</dbReference>
<dbReference type="AlphaFoldDB" id="A0AB39TVE1"/>
<evidence type="ECO:0000313" key="1">
    <source>
        <dbReference type="EMBL" id="XDQ83167.1"/>
    </source>
</evidence>
<accession>A0AB39TVE1</accession>
<sequence length="245" mass="27150">MADTVDVLELRIICPPAAEVGLEVRPIIGGRDVFAGSRYRSVRPRHLLGSAGPLRATATPREVRIATTGCAEECCGAVHVTIRREAEHVLWTGWRNPMDEDFGVPACRFSAAQYDAEVARAEADRSWQWPGTMVADLLEAKLTGDGSGLAAWDCELEAIWDGWNEPDRIDVVLRHPRGCDEREDHWLQFGIRLPITADDPVGQAERLEARLTAEDPRATAQVWGGSPAAAEKLGYRWPPEYPWDS</sequence>
<dbReference type="RefSeq" id="WP_369185344.1">
    <property type="nucleotide sequence ID" value="NZ_CP163445.1"/>
</dbReference>